<accession>A0A4P7VGP5</accession>
<reference evidence="2 3" key="1">
    <citation type="submission" date="2019-02" db="EMBL/GenBank/DDBJ databases">
        <title>Isolation and identification of novel species under the genus Muribaculum.</title>
        <authorList>
            <person name="Miyake S."/>
            <person name="Ding Y."/>
            <person name="Low A."/>
            <person name="Soh M."/>
            <person name="Seedorf H."/>
        </authorList>
    </citation>
    <scope>NUCLEOTIDE SEQUENCE [LARGE SCALE GENOMIC DNA]</scope>
    <source>
        <strain evidence="2 3">TLL-A4</strain>
    </source>
</reference>
<dbReference type="RefSeq" id="WP_136410093.1">
    <property type="nucleotide sequence ID" value="NZ_CP039393.1"/>
</dbReference>
<dbReference type="Pfam" id="PF05697">
    <property type="entry name" value="Trigger_N"/>
    <property type="match status" value="1"/>
</dbReference>
<dbReference type="Proteomes" id="UP000297031">
    <property type="component" value="Chromosome"/>
</dbReference>
<dbReference type="Gene3D" id="3.30.70.1050">
    <property type="entry name" value="Trigger factor ribosome-binding domain"/>
    <property type="match status" value="1"/>
</dbReference>
<dbReference type="GO" id="GO:0051083">
    <property type="term" value="P:'de novo' cotranslational protein folding"/>
    <property type="evidence" value="ECO:0007669"/>
    <property type="project" value="TreeGrafter"/>
</dbReference>
<organism evidence="2 3">
    <name type="scientific">Muribaculum gordoncarteri</name>
    <dbReference type="NCBI Taxonomy" id="2530390"/>
    <lineage>
        <taxon>Bacteria</taxon>
        <taxon>Pseudomonadati</taxon>
        <taxon>Bacteroidota</taxon>
        <taxon>Bacteroidia</taxon>
        <taxon>Bacteroidales</taxon>
        <taxon>Muribaculaceae</taxon>
        <taxon>Muribaculum</taxon>
    </lineage>
</organism>
<evidence type="ECO:0000313" key="3">
    <source>
        <dbReference type="Proteomes" id="UP000297031"/>
    </source>
</evidence>
<dbReference type="KEGG" id="mgod:E7746_05360"/>
<gene>
    <name evidence="2" type="ORF">E7746_05360</name>
</gene>
<dbReference type="GO" id="GO:0044183">
    <property type="term" value="F:protein folding chaperone"/>
    <property type="evidence" value="ECO:0007669"/>
    <property type="project" value="TreeGrafter"/>
</dbReference>
<keyword evidence="3" id="KW-1185">Reference proteome</keyword>
<dbReference type="GO" id="GO:0043022">
    <property type="term" value="F:ribosome binding"/>
    <property type="evidence" value="ECO:0007669"/>
    <property type="project" value="TreeGrafter"/>
</dbReference>
<dbReference type="InterPro" id="IPR027304">
    <property type="entry name" value="Trigger_fact/SurA_dom_sf"/>
</dbReference>
<dbReference type="PANTHER" id="PTHR30560:SF3">
    <property type="entry name" value="TRIGGER FACTOR-LIKE PROTEIN TIG, CHLOROPLASTIC"/>
    <property type="match status" value="1"/>
</dbReference>
<dbReference type="GO" id="GO:0003755">
    <property type="term" value="F:peptidyl-prolyl cis-trans isomerase activity"/>
    <property type="evidence" value="ECO:0007669"/>
    <property type="project" value="TreeGrafter"/>
</dbReference>
<dbReference type="AlphaFoldDB" id="A0A4P7VGP5"/>
<proteinExistence type="predicted"/>
<evidence type="ECO:0000313" key="2">
    <source>
        <dbReference type="EMBL" id="QCD35362.1"/>
    </source>
</evidence>
<feature type="domain" description="Trigger factor ribosome-binding bacterial" evidence="1">
    <location>
        <begin position="1"/>
        <end position="143"/>
    </location>
</feature>
<dbReference type="GO" id="GO:0015031">
    <property type="term" value="P:protein transport"/>
    <property type="evidence" value="ECO:0007669"/>
    <property type="project" value="InterPro"/>
</dbReference>
<dbReference type="OrthoDB" id="9767721at2"/>
<sequence length="453" mass="51571">MNVSIEKTGNVSAILTVSIEENDYKEKVTKELKEIGKKHNIPGFRQGHVPFGELNRRFGKQVTSDVINNEVYNAVVGYIRDNKLGVLGEPLPVDVVELDLKNKKDFTFQYELALVPELNIEAGKDTTVPYYTIEVTDEMINEQDKNFRERFGAQVPGEEVEPNALVKGSIMELNEDGTVKTEEDAIQMLNGIVAPMYFKDKEQADKFIGKKVNDKVVFNPWKTCEGNAAELSSMLGVDKDKAADIKGDFEMSISEIIVVRPAELNQELFDNVLGKDKAKNEEEYRNGVKEMIARELARNSEMLFRVDVEKAMMAKYGDMELPAEVLKKWLVRRNEGVTAENVDAEYVKMEPSLKWQLVKERLADICQVKIEEQDLINHAKMIARAQFAQYGMTNMDDDTLTDYARRILADKNYRPRIVEEVGDVKLFDAIKDKITVDNKTVSLDEFKEIATKE</sequence>
<dbReference type="SUPFAM" id="SSF102735">
    <property type="entry name" value="Trigger factor ribosome-binding domain"/>
    <property type="match status" value="1"/>
</dbReference>
<dbReference type="SUPFAM" id="SSF109998">
    <property type="entry name" value="Triger factor/SurA peptide-binding domain-like"/>
    <property type="match status" value="1"/>
</dbReference>
<dbReference type="InterPro" id="IPR037041">
    <property type="entry name" value="Trigger_fac_C_sf"/>
</dbReference>
<dbReference type="Gene3D" id="1.10.3120.10">
    <property type="entry name" value="Trigger factor, C-terminal domain"/>
    <property type="match status" value="1"/>
</dbReference>
<dbReference type="PANTHER" id="PTHR30560">
    <property type="entry name" value="TRIGGER FACTOR CHAPERONE AND PEPTIDYL-PROLYL CIS/TRANS ISOMERASE"/>
    <property type="match status" value="1"/>
</dbReference>
<dbReference type="EMBL" id="CP039393">
    <property type="protein sequence ID" value="QCD35362.1"/>
    <property type="molecule type" value="Genomic_DNA"/>
</dbReference>
<dbReference type="InterPro" id="IPR008881">
    <property type="entry name" value="Trigger_fac_ribosome-bd_bac"/>
</dbReference>
<evidence type="ECO:0000259" key="1">
    <source>
        <dbReference type="Pfam" id="PF05697"/>
    </source>
</evidence>
<dbReference type="GO" id="GO:0043335">
    <property type="term" value="P:protein unfolding"/>
    <property type="evidence" value="ECO:0007669"/>
    <property type="project" value="TreeGrafter"/>
</dbReference>
<dbReference type="InterPro" id="IPR005215">
    <property type="entry name" value="Trig_fac"/>
</dbReference>
<name>A0A4P7VGP5_9BACT</name>
<protein>
    <submittedName>
        <fullName evidence="2">Trigger factor</fullName>
    </submittedName>
</protein>
<dbReference type="InterPro" id="IPR036611">
    <property type="entry name" value="Trigger_fac_ribosome-bd_sf"/>
</dbReference>